<dbReference type="InterPro" id="IPR033134">
    <property type="entry name" value="Asp/Glu_racemase_AS_2"/>
</dbReference>
<evidence type="ECO:0000313" key="4">
    <source>
        <dbReference type="Proteomes" id="UP000429607"/>
    </source>
</evidence>
<organism evidence="1 6">
    <name type="scientific">Phytophthora rubi</name>
    <dbReference type="NCBI Taxonomy" id="129364"/>
    <lineage>
        <taxon>Eukaryota</taxon>
        <taxon>Sar</taxon>
        <taxon>Stramenopiles</taxon>
        <taxon>Oomycota</taxon>
        <taxon>Peronosporomycetes</taxon>
        <taxon>Peronosporales</taxon>
        <taxon>Peronosporaceae</taxon>
        <taxon>Phytophthora</taxon>
    </lineage>
</organism>
<evidence type="ECO:0000313" key="2">
    <source>
        <dbReference type="EMBL" id="KAE8984289.1"/>
    </source>
</evidence>
<keyword evidence="5" id="KW-1185">Reference proteome</keyword>
<dbReference type="EMBL" id="QXFV01002710">
    <property type="protein sequence ID" value="KAE8984289.1"/>
    <property type="molecule type" value="Genomic_DNA"/>
</dbReference>
<protein>
    <submittedName>
        <fullName evidence="1">Uncharacterized protein</fullName>
    </submittedName>
</protein>
<dbReference type="EMBL" id="QXFT01002736">
    <property type="protein sequence ID" value="KAE9293848.1"/>
    <property type="molecule type" value="Genomic_DNA"/>
</dbReference>
<proteinExistence type="predicted"/>
<evidence type="ECO:0000313" key="5">
    <source>
        <dbReference type="Proteomes" id="UP000434957"/>
    </source>
</evidence>
<dbReference type="Proteomes" id="UP000434957">
    <property type="component" value="Unassembled WGS sequence"/>
</dbReference>
<evidence type="ECO:0000313" key="1">
    <source>
        <dbReference type="EMBL" id="KAE8982494.1"/>
    </source>
</evidence>
<dbReference type="AlphaFoldDB" id="A0A6A3IQS8"/>
<accession>A0A6A3IQS8</accession>
<evidence type="ECO:0000313" key="6">
    <source>
        <dbReference type="Proteomes" id="UP000435112"/>
    </source>
</evidence>
<dbReference type="PROSITE" id="PS00924">
    <property type="entry name" value="ASP_GLU_RACEMASE_2"/>
    <property type="match status" value="1"/>
</dbReference>
<name>A0A6A3IQS8_9STRA</name>
<evidence type="ECO:0000313" key="3">
    <source>
        <dbReference type="EMBL" id="KAE9293848.1"/>
    </source>
</evidence>
<dbReference type="Proteomes" id="UP000435112">
    <property type="component" value="Unassembled WGS sequence"/>
</dbReference>
<dbReference type="OrthoDB" id="125686at2759"/>
<dbReference type="Proteomes" id="UP000429607">
    <property type="component" value="Unassembled WGS sequence"/>
</dbReference>
<comment type="caution">
    <text evidence="1">The sequence shown here is derived from an EMBL/GenBank/DDBJ whole genome shotgun (WGS) entry which is preliminary data.</text>
</comment>
<dbReference type="EMBL" id="QXFU01002704">
    <property type="protein sequence ID" value="KAE8982494.1"/>
    <property type="molecule type" value="Genomic_DNA"/>
</dbReference>
<sequence>MQVLSCRFLRLECSGEEHPLFQREYTRSNRERGVKLLRCFPHCCPEHVKRSYCGCSVQVLVTFSADVSAAALGDFVVCARFEPSRVAPLWPAALVELARDVGAAGDGGDESKQDEERGLDIGESVALPASLFDATTAAADESTVTSSGWIRARRETSERHRAFPKNAALYVFKQGRSPKWMYSYDSSVTRAQREMTHHLVAYVFLMRPAVSASGEQERVERQPDSRLDCDAVVLGRHASPAFLLVSYRRARARPDTVSDSNGRAINISTDSTGGALSDVHGTSTFQQYSSWQREQSQFLEPREAERSAGYDDMHWDQDISTEISDSDAVGSEAGDDSSMWQTEAELHAPGFLDKVRNLLILWQFLQCVSLEDAGLRSEAAKRCIRSHWLQVATTLRISTLNFGVRMEDIIDSFLNAISEHASTLPPPEERNDETDRERTVVLVTASLFLRALSSDHVQRLFCSAFREDASMTSMKQLRGRFVLLVLELYNYICGELQEIPAGIYEFEPETHDTPLTALLDDILSLVYGCTHFGELRRGISALLMDTNTPASLAATLNRVYQKFTAHVYRVTTASAVSTMTRHGYNSTQNAWSRRWLLDPGSVDIIDLRTGNQDAYADLRLVDVTQVVCALGCVDVTTDADMSSVSLRSAVLLSGNTPVIRTELILDGRQHIYSAQSIGLFSILAGRRSVGEYAGSFSANGRSLHLDYFYLEEECQSSTGDAHAGSASVSSSGLETQENEEIFDGATMVRRVKLTLSLDHGPDSGVLSCCSDCRDLSVLVHAVTSVATFETSTPTTEWQGSEGSFLGLASTSRAALEWIQVTELQAGYIAVSCRASGS</sequence>
<reference evidence="4 6" key="1">
    <citation type="submission" date="2018-09" db="EMBL/GenBank/DDBJ databases">
        <title>Genomic investigation of the strawberry pathogen Phytophthora fragariae indicates pathogenicity is determined by transcriptional variation in three key races.</title>
        <authorList>
            <person name="Adams T.M."/>
            <person name="Armitage A.D."/>
            <person name="Sobczyk M.K."/>
            <person name="Bates H.J."/>
            <person name="Dunwell J.M."/>
            <person name="Nellist C.F."/>
            <person name="Harrison R.J."/>
        </authorList>
    </citation>
    <scope>NUCLEOTIDE SEQUENCE [LARGE SCALE GENOMIC DNA]</scope>
    <source>
        <strain evidence="2 4">SCRP249</strain>
        <strain evidence="1 6">SCRP324</strain>
        <strain evidence="3 5">SCRP333</strain>
    </source>
</reference>
<gene>
    <name evidence="2" type="ORF">PR001_g23220</name>
    <name evidence="1" type="ORF">PR002_g23514</name>
    <name evidence="3" type="ORF">PR003_g24400</name>
</gene>